<proteinExistence type="predicted"/>
<accession>D5UJV6</accession>
<protein>
    <submittedName>
        <fullName evidence="1">Uncharacterized protein</fullName>
    </submittedName>
</protein>
<name>D5UJV6_CELFN</name>
<reference evidence="1 2" key="1">
    <citation type="journal article" date="2010" name="Stand. Genomic Sci.">
        <title>Complete genome sequence of Cellulomonas flavigena type strain (134).</title>
        <authorList>
            <person name="Abt B."/>
            <person name="Foster B."/>
            <person name="Lapidus A."/>
            <person name="Clum A."/>
            <person name="Sun H."/>
            <person name="Pukall R."/>
            <person name="Lucas S."/>
            <person name="Glavina Del Rio T."/>
            <person name="Nolan M."/>
            <person name="Tice H."/>
            <person name="Cheng J.F."/>
            <person name="Pitluck S."/>
            <person name="Liolios K."/>
            <person name="Ivanova N."/>
            <person name="Mavromatis K."/>
            <person name="Ovchinnikova G."/>
            <person name="Pati A."/>
            <person name="Goodwin L."/>
            <person name="Chen A."/>
            <person name="Palaniappan K."/>
            <person name="Land M."/>
            <person name="Hauser L."/>
            <person name="Chang Y.J."/>
            <person name="Jeffries C.D."/>
            <person name="Rohde M."/>
            <person name="Goker M."/>
            <person name="Woyke T."/>
            <person name="Bristow J."/>
            <person name="Eisen J.A."/>
            <person name="Markowitz V."/>
            <person name="Hugenholtz P."/>
            <person name="Kyrpides N.C."/>
            <person name="Klenk H.P."/>
        </authorList>
    </citation>
    <scope>NUCLEOTIDE SEQUENCE [LARGE SCALE GENOMIC DNA]</scope>
    <source>
        <strain evidence="2">ATCC 482 / DSM 20109 / BCRC 11376 / JCM 18109 / NBRC 3775 / NCIMB 8073 / NRS 134</strain>
    </source>
</reference>
<dbReference type="OrthoDB" id="3812886at2"/>
<sequence length="303" mass="32615">MGWFTRKAQAADEAFPFLSRDDADHLRGVAADAFARAGRPVTVHDDHLEGPDGMQFGLWNLAATCHEAGRRSQWPAIADRHVGQVLTLPDPSALDDEGLLDVVMLRAVAPDQIPPEHRHRFQHAVDVAEGLLQILVADFPTTVATLGDEDVDRVGRERMLAAGRARLVAEPVEHESVDLDGGVRLEVFSGESVYVASKVLVLPELLRDLHGERAYPDGVLVAVPDRQTLLLHVPIDAGVMTALQTLAGSAARAWATAAGGVSPSVYWWRDGSLTRISRLDGDGGVAVEVHPELGEVLDRLAAG</sequence>
<dbReference type="KEGG" id="cfl:Cfla_0788"/>
<gene>
    <name evidence="1" type="ordered locus">Cfla_0788</name>
</gene>
<dbReference type="Proteomes" id="UP000000849">
    <property type="component" value="Chromosome"/>
</dbReference>
<keyword evidence="2" id="KW-1185">Reference proteome</keyword>
<dbReference type="EMBL" id="CP001964">
    <property type="protein sequence ID" value="ADG73698.1"/>
    <property type="molecule type" value="Genomic_DNA"/>
</dbReference>
<dbReference type="AlphaFoldDB" id="D5UJV6"/>
<dbReference type="eggNOG" id="ENOG502ZQ4E">
    <property type="taxonomic scope" value="Bacteria"/>
</dbReference>
<evidence type="ECO:0000313" key="1">
    <source>
        <dbReference type="EMBL" id="ADG73698.1"/>
    </source>
</evidence>
<organism evidence="1 2">
    <name type="scientific">Cellulomonas flavigena (strain ATCC 482 / DSM 20109 / BCRC 11376 / JCM 18109 / NBRC 3775 / NCIMB 8073 / NRS 134)</name>
    <dbReference type="NCBI Taxonomy" id="446466"/>
    <lineage>
        <taxon>Bacteria</taxon>
        <taxon>Bacillati</taxon>
        <taxon>Actinomycetota</taxon>
        <taxon>Actinomycetes</taxon>
        <taxon>Micrococcales</taxon>
        <taxon>Cellulomonadaceae</taxon>
        <taxon>Cellulomonas</taxon>
    </lineage>
</organism>
<evidence type="ECO:0000313" key="2">
    <source>
        <dbReference type="Proteomes" id="UP000000849"/>
    </source>
</evidence>
<dbReference type="STRING" id="446466.Cfla_0788"/>
<dbReference type="HOGENOM" id="CLU_079840_0_0_11"/>
<dbReference type="RefSeq" id="WP_013116032.1">
    <property type="nucleotide sequence ID" value="NC_014151.1"/>
</dbReference>